<name>A0A2K1KQE1_PHYPA</name>
<protein>
    <recommendedName>
        <fullName evidence="2">U-box domain-containing protein</fullName>
    </recommendedName>
</protein>
<feature type="region of interest" description="Disordered" evidence="1">
    <location>
        <begin position="77"/>
        <end position="108"/>
    </location>
</feature>
<dbReference type="Gramene" id="Pp3c4_28800V3.1">
    <property type="protein sequence ID" value="Pp3c4_28800V3.1"/>
    <property type="gene ID" value="Pp3c4_28800"/>
</dbReference>
<evidence type="ECO:0000256" key="1">
    <source>
        <dbReference type="SAM" id="MobiDB-lite"/>
    </source>
</evidence>
<dbReference type="EnsemblPlants" id="Pp3c4_28800V3.2">
    <property type="protein sequence ID" value="Pp3c4_28800V3.2"/>
    <property type="gene ID" value="Pp3c4_28800"/>
</dbReference>
<dbReference type="PANTHER" id="PTHR47873:SF1">
    <property type="entry name" value="ARM REPEAT SUPERFAMILY PROTEIN"/>
    <property type="match status" value="1"/>
</dbReference>
<dbReference type="Gene3D" id="1.25.10.10">
    <property type="entry name" value="Leucine-rich Repeat Variant"/>
    <property type="match status" value="2"/>
</dbReference>
<organism evidence="3">
    <name type="scientific">Physcomitrium patens</name>
    <name type="common">Spreading-leaved earth moss</name>
    <name type="synonym">Physcomitrella patens</name>
    <dbReference type="NCBI Taxonomy" id="3218"/>
    <lineage>
        <taxon>Eukaryota</taxon>
        <taxon>Viridiplantae</taxon>
        <taxon>Streptophyta</taxon>
        <taxon>Embryophyta</taxon>
        <taxon>Bryophyta</taxon>
        <taxon>Bryophytina</taxon>
        <taxon>Bryopsida</taxon>
        <taxon>Funariidae</taxon>
        <taxon>Funariales</taxon>
        <taxon>Funariaceae</taxon>
        <taxon>Physcomitrium</taxon>
    </lineage>
</organism>
<evidence type="ECO:0000259" key="2">
    <source>
        <dbReference type="Pfam" id="PF25598"/>
    </source>
</evidence>
<evidence type="ECO:0000313" key="4">
    <source>
        <dbReference type="EnsemblPlants" id="Pp3c4_28800V3.1"/>
    </source>
</evidence>
<dbReference type="Pfam" id="PF25598">
    <property type="entry name" value="ARM_PUB"/>
    <property type="match status" value="1"/>
</dbReference>
<dbReference type="EnsemblPlants" id="Pp3c4_28800V3.1">
    <property type="protein sequence ID" value="Pp3c4_28800V3.1"/>
    <property type="gene ID" value="Pp3c4_28800"/>
</dbReference>
<reference evidence="3 5" key="2">
    <citation type="journal article" date="2018" name="Plant J.">
        <title>The Physcomitrella patens chromosome-scale assembly reveals moss genome structure and evolution.</title>
        <authorList>
            <person name="Lang D."/>
            <person name="Ullrich K.K."/>
            <person name="Murat F."/>
            <person name="Fuchs J."/>
            <person name="Jenkins J."/>
            <person name="Haas F.B."/>
            <person name="Piednoel M."/>
            <person name="Gundlach H."/>
            <person name="Van Bel M."/>
            <person name="Meyberg R."/>
            <person name="Vives C."/>
            <person name="Morata J."/>
            <person name="Symeonidi A."/>
            <person name="Hiss M."/>
            <person name="Muchero W."/>
            <person name="Kamisugi Y."/>
            <person name="Saleh O."/>
            <person name="Blanc G."/>
            <person name="Decker E.L."/>
            <person name="van Gessel N."/>
            <person name="Grimwood J."/>
            <person name="Hayes R.D."/>
            <person name="Graham S.W."/>
            <person name="Gunter L.E."/>
            <person name="McDaniel S.F."/>
            <person name="Hoernstein S.N.W."/>
            <person name="Larsson A."/>
            <person name="Li F.W."/>
            <person name="Perroud P.F."/>
            <person name="Phillips J."/>
            <person name="Ranjan P."/>
            <person name="Rokshar D.S."/>
            <person name="Rothfels C.J."/>
            <person name="Schneider L."/>
            <person name="Shu S."/>
            <person name="Stevenson D.W."/>
            <person name="Thummler F."/>
            <person name="Tillich M."/>
            <person name="Villarreal Aguilar J.C."/>
            <person name="Widiez T."/>
            <person name="Wong G.K."/>
            <person name="Wymore A."/>
            <person name="Zhang Y."/>
            <person name="Zimmer A.D."/>
            <person name="Quatrano R.S."/>
            <person name="Mayer K.F.X."/>
            <person name="Goodstein D."/>
            <person name="Casacuberta J.M."/>
            <person name="Vandepoele K."/>
            <person name="Reski R."/>
            <person name="Cuming A.C."/>
            <person name="Tuskan G.A."/>
            <person name="Maumus F."/>
            <person name="Salse J."/>
            <person name="Schmutz J."/>
            <person name="Rensing S.A."/>
        </authorList>
    </citation>
    <scope>NUCLEOTIDE SEQUENCE [LARGE SCALE GENOMIC DNA]</scope>
    <source>
        <strain evidence="4 5">cv. Gransden 2004</strain>
    </source>
</reference>
<sequence>MRNQKQKARLQQSRGQLFICCMFGNCGSSVLSPRIPRGIPDCGHKVAPVWAENDCDLQQQLQVGDVYPQCERSEIDLPLSGPVPDSPTASEEDNASSSASDRTVDPCNAHVRSSIPSTLRGLDLEELLAEIKAGNCTKTTIRSLISKLSEDNQASRELFRSSGVAPSLISLFFSANLAVTDGTGARDSVDERQVNHVLEESLSALTLLVEDGSTSHLMATPEFLEVVTWYMSLGRKDARENACSLLEKLSLNEAFKGTIGACSGVMEALNTTLPDEKHLKLVKMATKTLLALCLLQENRFRAVEVGAVASLLEMLPRTRSATAEKALATLELLGTIEEGKAAIIDHALAVPVLVELILTVSDRGTEYAAGTLSSMCRDNMAMREAAVAHGAPTKLLLLIQSDCTARANRKANQLLKVLHKLWVQDPCTGGTKAIHY</sequence>
<dbReference type="SUPFAM" id="SSF48371">
    <property type="entry name" value="ARM repeat"/>
    <property type="match status" value="1"/>
</dbReference>
<reference evidence="3 5" key="1">
    <citation type="journal article" date="2008" name="Science">
        <title>The Physcomitrella genome reveals evolutionary insights into the conquest of land by plants.</title>
        <authorList>
            <person name="Rensing S."/>
            <person name="Lang D."/>
            <person name="Zimmer A."/>
            <person name="Terry A."/>
            <person name="Salamov A."/>
            <person name="Shapiro H."/>
            <person name="Nishiyama T."/>
            <person name="Perroud P.-F."/>
            <person name="Lindquist E."/>
            <person name="Kamisugi Y."/>
            <person name="Tanahashi T."/>
            <person name="Sakakibara K."/>
            <person name="Fujita T."/>
            <person name="Oishi K."/>
            <person name="Shin-I T."/>
            <person name="Kuroki Y."/>
            <person name="Toyoda A."/>
            <person name="Suzuki Y."/>
            <person name="Hashimoto A."/>
            <person name="Yamaguchi K."/>
            <person name="Sugano A."/>
            <person name="Kohara Y."/>
            <person name="Fujiyama A."/>
            <person name="Anterola A."/>
            <person name="Aoki S."/>
            <person name="Ashton N."/>
            <person name="Barbazuk W.B."/>
            <person name="Barker E."/>
            <person name="Bennetzen J."/>
            <person name="Bezanilla M."/>
            <person name="Blankenship R."/>
            <person name="Cho S.H."/>
            <person name="Dutcher S."/>
            <person name="Estelle M."/>
            <person name="Fawcett J.A."/>
            <person name="Gundlach H."/>
            <person name="Hanada K."/>
            <person name="Heyl A."/>
            <person name="Hicks K.A."/>
            <person name="Hugh J."/>
            <person name="Lohr M."/>
            <person name="Mayer K."/>
            <person name="Melkozernov A."/>
            <person name="Murata T."/>
            <person name="Nelson D."/>
            <person name="Pils B."/>
            <person name="Prigge M."/>
            <person name="Reiss B."/>
            <person name="Renner T."/>
            <person name="Rombauts S."/>
            <person name="Rushton P."/>
            <person name="Sanderfoot A."/>
            <person name="Schween G."/>
            <person name="Shiu S.-H."/>
            <person name="Stueber K."/>
            <person name="Theodoulou F.L."/>
            <person name="Tu H."/>
            <person name="Van de Peer Y."/>
            <person name="Verrier P.J."/>
            <person name="Waters E."/>
            <person name="Wood A."/>
            <person name="Yang L."/>
            <person name="Cove D."/>
            <person name="Cuming A."/>
            <person name="Hasebe M."/>
            <person name="Lucas S."/>
            <person name="Mishler D.B."/>
            <person name="Reski R."/>
            <person name="Grigoriev I."/>
            <person name="Quatrano R.S."/>
            <person name="Boore J.L."/>
        </authorList>
    </citation>
    <scope>NUCLEOTIDE SEQUENCE [LARGE SCALE GENOMIC DNA]</scope>
    <source>
        <strain evidence="4 5">cv. Gransden 2004</strain>
    </source>
</reference>
<dbReference type="Proteomes" id="UP000006727">
    <property type="component" value="Chromosome 4"/>
</dbReference>
<evidence type="ECO:0000313" key="3">
    <source>
        <dbReference type="EMBL" id="PNR55987.1"/>
    </source>
</evidence>
<dbReference type="InterPro" id="IPR000225">
    <property type="entry name" value="Armadillo"/>
</dbReference>
<dbReference type="Gramene" id="Pp3c4_28800V3.2">
    <property type="protein sequence ID" value="Pp3c4_28800V3.2"/>
    <property type="gene ID" value="Pp3c4_28800"/>
</dbReference>
<reference evidence="4" key="3">
    <citation type="submission" date="2020-12" db="UniProtKB">
        <authorList>
            <consortium name="EnsemblPlants"/>
        </authorList>
    </citation>
    <scope>IDENTIFICATION</scope>
</reference>
<dbReference type="PANTHER" id="PTHR47873">
    <property type="entry name" value="ARM REPEAT SUPERFAMILY PROTEIN"/>
    <property type="match status" value="1"/>
</dbReference>
<dbReference type="EMBL" id="ABEU02000004">
    <property type="protein sequence ID" value="PNR55987.1"/>
    <property type="molecule type" value="Genomic_DNA"/>
</dbReference>
<proteinExistence type="predicted"/>
<feature type="domain" description="U-box" evidence="2">
    <location>
        <begin position="144"/>
        <end position="428"/>
    </location>
</feature>
<keyword evidence="5" id="KW-1185">Reference proteome</keyword>
<gene>
    <name evidence="3" type="ORF">PHYPA_006884</name>
</gene>
<dbReference type="InterPro" id="IPR058678">
    <property type="entry name" value="ARM_PUB"/>
</dbReference>
<dbReference type="InParanoid" id="A0A2K1KQE1"/>
<dbReference type="AlphaFoldDB" id="A0A2K1KQE1"/>
<dbReference type="SMART" id="SM00185">
    <property type="entry name" value="ARM"/>
    <property type="match status" value="3"/>
</dbReference>
<dbReference type="OMA" id="PQCERSE"/>
<dbReference type="PaxDb" id="3218-PP1S247_34V6.1"/>
<dbReference type="InterPro" id="IPR016024">
    <property type="entry name" value="ARM-type_fold"/>
</dbReference>
<dbReference type="InterPro" id="IPR011989">
    <property type="entry name" value="ARM-like"/>
</dbReference>
<accession>A0A2K1KQE1</accession>
<evidence type="ECO:0000313" key="5">
    <source>
        <dbReference type="Proteomes" id="UP000006727"/>
    </source>
</evidence>